<dbReference type="PANTHER" id="PTHR11060">
    <property type="entry name" value="PROTEIN MEMO1"/>
    <property type="match status" value="1"/>
</dbReference>
<comment type="similarity">
    <text evidence="1 2">Belongs to the MEMO1 family.</text>
</comment>
<dbReference type="NCBIfam" id="TIGR04336">
    <property type="entry name" value="AmmeMemoSam_B"/>
    <property type="match status" value="1"/>
</dbReference>
<organism evidence="3 4">
    <name type="scientific">Pyxidicoccus fallax</name>
    <dbReference type="NCBI Taxonomy" id="394095"/>
    <lineage>
        <taxon>Bacteria</taxon>
        <taxon>Pseudomonadati</taxon>
        <taxon>Myxococcota</taxon>
        <taxon>Myxococcia</taxon>
        <taxon>Myxococcales</taxon>
        <taxon>Cystobacterineae</taxon>
        <taxon>Myxococcaceae</taxon>
        <taxon>Pyxidicoccus</taxon>
    </lineage>
</organism>
<evidence type="ECO:0000256" key="2">
    <source>
        <dbReference type="HAMAP-Rule" id="MF_00055"/>
    </source>
</evidence>
<dbReference type="Pfam" id="PF01875">
    <property type="entry name" value="Memo"/>
    <property type="match status" value="1"/>
</dbReference>
<dbReference type="EMBL" id="JABBJJ010000011">
    <property type="protein sequence ID" value="NMO13992.1"/>
    <property type="molecule type" value="Genomic_DNA"/>
</dbReference>
<dbReference type="RefSeq" id="WP_169343273.1">
    <property type="nucleotide sequence ID" value="NZ_JABBJJ010000011.1"/>
</dbReference>
<evidence type="ECO:0000313" key="4">
    <source>
        <dbReference type="Proteomes" id="UP000518300"/>
    </source>
</evidence>
<evidence type="ECO:0000313" key="3">
    <source>
        <dbReference type="EMBL" id="NMO13992.1"/>
    </source>
</evidence>
<proteinExistence type="inferred from homology"/>
<keyword evidence="4" id="KW-1185">Reference proteome</keyword>
<dbReference type="AlphaFoldDB" id="A0A848L6U7"/>
<comment type="caution">
    <text evidence="3">The sequence shown here is derived from an EMBL/GenBank/DDBJ whole genome shotgun (WGS) entry which is preliminary data.</text>
</comment>
<accession>A0A848L6U7</accession>
<protein>
    <recommendedName>
        <fullName evidence="2">MEMO1 family protein HG543_03845</fullName>
    </recommendedName>
</protein>
<name>A0A848L6U7_9BACT</name>
<evidence type="ECO:0000256" key="1">
    <source>
        <dbReference type="ARBA" id="ARBA00006315"/>
    </source>
</evidence>
<dbReference type="Gene3D" id="3.40.830.10">
    <property type="entry name" value="LigB-like"/>
    <property type="match status" value="1"/>
</dbReference>
<dbReference type="Proteomes" id="UP000518300">
    <property type="component" value="Unassembled WGS sequence"/>
</dbReference>
<dbReference type="HAMAP" id="MF_00055">
    <property type="entry name" value="MEMO1"/>
    <property type="match status" value="1"/>
</dbReference>
<reference evidence="3 4" key="1">
    <citation type="submission" date="2020-04" db="EMBL/GenBank/DDBJ databases">
        <title>Draft genome of Pyxidicoccus fallax type strain.</title>
        <authorList>
            <person name="Whitworth D.E."/>
        </authorList>
    </citation>
    <scope>NUCLEOTIDE SEQUENCE [LARGE SCALE GENOMIC DNA]</scope>
    <source>
        <strain evidence="3 4">DSM 14698</strain>
    </source>
</reference>
<gene>
    <name evidence="3" type="primary">amrB</name>
    <name evidence="3" type="ORF">HG543_03845</name>
</gene>
<dbReference type="CDD" id="cd07361">
    <property type="entry name" value="MEMO_like"/>
    <property type="match status" value="1"/>
</dbReference>
<dbReference type="PANTHER" id="PTHR11060:SF0">
    <property type="entry name" value="PROTEIN MEMO1"/>
    <property type="match status" value="1"/>
</dbReference>
<dbReference type="InterPro" id="IPR002737">
    <property type="entry name" value="MEMO1_fam"/>
</dbReference>
<sequence length="269" mass="28497">MSRVRPPAVAGSFYPASPSVLAHQVDEWLQQAAGSAPGRPAALIVPHAGYVYSGPVAATAYATLRAPGNTPPRVLLLGPCHFLPLRGLAWPDVDTLCTPLGEVPLDEDLRRRASALRQVTASTEAHEAEHSLEVQLPFLQRVLGRFRVLPLVVGSARAEEVAEVLDALWDADVLPVISSDLSHYLPYEEARVVDRHTAERVLALDSPLDAGNACGAAAISGLLLAARERGLHPRLLDLRSSGDTAGGRDEVVGYGAFAFYPAGEGGARA</sequence>